<dbReference type="Proteomes" id="UP001194746">
    <property type="component" value="Unassembled WGS sequence"/>
</dbReference>
<keyword evidence="6" id="KW-0539">Nucleus</keyword>
<evidence type="ECO:0000256" key="4">
    <source>
        <dbReference type="ARBA" id="ARBA00023125"/>
    </source>
</evidence>
<gene>
    <name evidence="9" type="ORF">FE257_006601</name>
</gene>
<keyword evidence="2" id="KW-0479">Metal-binding</keyword>
<dbReference type="Pfam" id="PF00172">
    <property type="entry name" value="Zn_clus"/>
    <property type="match status" value="1"/>
</dbReference>
<comment type="subcellular location">
    <subcellularLocation>
        <location evidence="1">Nucleus</location>
    </subcellularLocation>
</comment>
<dbReference type="InterPro" id="IPR036864">
    <property type="entry name" value="Zn2-C6_fun-type_DNA-bd_sf"/>
</dbReference>
<evidence type="ECO:0000313" key="9">
    <source>
        <dbReference type="EMBL" id="KAF9894711.1"/>
    </source>
</evidence>
<feature type="domain" description="Zn(2)-C6 fungal-type" evidence="8">
    <location>
        <begin position="24"/>
        <end position="53"/>
    </location>
</feature>
<dbReference type="GO" id="GO:0008270">
    <property type="term" value="F:zinc ion binding"/>
    <property type="evidence" value="ECO:0007669"/>
    <property type="project" value="InterPro"/>
</dbReference>
<dbReference type="GO" id="GO:0045944">
    <property type="term" value="P:positive regulation of transcription by RNA polymerase II"/>
    <property type="evidence" value="ECO:0007669"/>
    <property type="project" value="TreeGrafter"/>
</dbReference>
<evidence type="ECO:0000256" key="6">
    <source>
        <dbReference type="ARBA" id="ARBA00023242"/>
    </source>
</evidence>
<dbReference type="SMART" id="SM00066">
    <property type="entry name" value="GAL4"/>
    <property type="match status" value="1"/>
</dbReference>
<comment type="caution">
    <text evidence="9">The sequence shown here is derived from an EMBL/GenBank/DDBJ whole genome shotgun (WGS) entry which is preliminary data.</text>
</comment>
<keyword evidence="5" id="KW-0804">Transcription</keyword>
<dbReference type="CDD" id="cd00067">
    <property type="entry name" value="GAL4"/>
    <property type="match status" value="1"/>
</dbReference>
<proteinExistence type="predicted"/>
<accession>A0AAD4CYB4</accession>
<dbReference type="PROSITE" id="PS00463">
    <property type="entry name" value="ZN2_CY6_FUNGAL_1"/>
    <property type="match status" value="1"/>
</dbReference>
<dbReference type="GO" id="GO:0000981">
    <property type="term" value="F:DNA-binding transcription factor activity, RNA polymerase II-specific"/>
    <property type="evidence" value="ECO:0007669"/>
    <property type="project" value="InterPro"/>
</dbReference>
<dbReference type="Pfam" id="PF04082">
    <property type="entry name" value="Fungal_trans"/>
    <property type="match status" value="1"/>
</dbReference>
<dbReference type="InterPro" id="IPR001138">
    <property type="entry name" value="Zn2Cys6_DnaBD"/>
</dbReference>
<feature type="region of interest" description="Disordered" evidence="7">
    <location>
        <begin position="82"/>
        <end position="151"/>
    </location>
</feature>
<protein>
    <recommendedName>
        <fullName evidence="8">Zn(2)-C6 fungal-type domain-containing protein</fullName>
    </recommendedName>
</protein>
<keyword evidence="4" id="KW-0238">DNA-binding</keyword>
<dbReference type="CDD" id="cd12148">
    <property type="entry name" value="fungal_TF_MHR"/>
    <property type="match status" value="1"/>
</dbReference>
<name>A0AAD4CYB4_ASPNN</name>
<evidence type="ECO:0000259" key="8">
    <source>
        <dbReference type="PROSITE" id="PS50048"/>
    </source>
</evidence>
<evidence type="ECO:0000313" key="10">
    <source>
        <dbReference type="Proteomes" id="UP001194746"/>
    </source>
</evidence>
<dbReference type="GO" id="GO:0006351">
    <property type="term" value="P:DNA-templated transcription"/>
    <property type="evidence" value="ECO:0007669"/>
    <property type="project" value="InterPro"/>
</dbReference>
<reference evidence="9" key="2">
    <citation type="submission" date="2020-02" db="EMBL/GenBank/DDBJ databases">
        <authorList>
            <person name="Gilchrist C.L.M."/>
            <person name="Chooi Y.-H."/>
        </authorList>
    </citation>
    <scope>NUCLEOTIDE SEQUENCE</scope>
    <source>
        <strain evidence="9">MST-FP2251</strain>
    </source>
</reference>
<reference evidence="9" key="1">
    <citation type="journal article" date="2019" name="Beilstein J. Org. Chem.">
        <title>Nanangenines: drimane sesquiterpenoids as the dominant metabolite cohort of a novel Australian fungus, Aspergillus nanangensis.</title>
        <authorList>
            <person name="Lacey H.J."/>
            <person name="Gilchrist C.L.M."/>
            <person name="Crombie A."/>
            <person name="Kalaitzis J.A."/>
            <person name="Vuong D."/>
            <person name="Rutledge P.J."/>
            <person name="Turner P."/>
            <person name="Pitt J.I."/>
            <person name="Lacey E."/>
            <person name="Chooi Y.H."/>
            <person name="Piggott A.M."/>
        </authorList>
    </citation>
    <scope>NUCLEOTIDE SEQUENCE</scope>
    <source>
        <strain evidence="9">MST-FP2251</strain>
    </source>
</reference>
<sequence length="755" mass="84021">MDPNDSHHPSKRRCVRERLRVTRACDTCKKKKLRCSGTLPCSLCQRSALNCGYTAAYTRGKLPSIPALPRPRRVGGNAAEVELQNRQPRVGPGSGTNGGSSSPVEEMTLPHGDGDGGVGRGGERGGLDTTTNSPARESPEPHQTDMEGHYVGPSSGVSFLIRLQKRLTDNIDFSLNTPIFSFGDAPLPKYDPSFLVLPNREDARVLVKRYFDFAFPTHRFLHQQTVERWLEDFYAGLHKRQDPGPGEREVRALLLMIFAQASQYLPESNKYLRDSIDSAVYFGASEHHLTTETGPVRLTSIQARLAQCFYLLSESRINHCWSLFGTTARLAIAIGIHRRRRREHAGLVNAIEHECCKRVFWCAYSLDNYLSAALGRPRAFHDDEIDQDLPEVVEDHQITATTILPAMSGGQSVMLAPVYHAKLSRIISGILHDLYGIRKSSLDSQAAAAAKHAADMTQWRHELASFLDTPNINLLMPTYQRQCTVLNLAFYHAQILLYRPFVLKSFTFLTGGVSRRNDDLHETIESNVQSCLEAAVKITSIVHELCENGKMYRAFWFTHYYAFSAIVVLYVHFIRTSSLQGSIEPNHFAYLKAGEQGQKDLATCGSQSSFAQRYVMVLEELRKEAHKATKRSQRGVSETAVVHPQPRLDPIETSTASSSSQQGLVHCLNAGNYPVHEPSHLSSGGGAMQSLEQPFGVQPEQQGYMTGFVQDTSPASYIVDLTSWGEFDSLATTGIGDFGNWFPFQELQGLQGLEN</sequence>
<dbReference type="InterPro" id="IPR007219">
    <property type="entry name" value="XnlR_reg_dom"/>
</dbReference>
<dbReference type="PROSITE" id="PS50048">
    <property type="entry name" value="ZN2_CY6_FUNGAL_2"/>
    <property type="match status" value="1"/>
</dbReference>
<evidence type="ECO:0000256" key="7">
    <source>
        <dbReference type="SAM" id="MobiDB-lite"/>
    </source>
</evidence>
<dbReference type="GO" id="GO:0043565">
    <property type="term" value="F:sequence-specific DNA binding"/>
    <property type="evidence" value="ECO:0007669"/>
    <property type="project" value="TreeGrafter"/>
</dbReference>
<dbReference type="Gene3D" id="4.10.240.10">
    <property type="entry name" value="Zn(2)-C6 fungal-type DNA-binding domain"/>
    <property type="match status" value="1"/>
</dbReference>
<dbReference type="InterPro" id="IPR051711">
    <property type="entry name" value="Stress_Response_Reg"/>
</dbReference>
<dbReference type="SUPFAM" id="SSF57701">
    <property type="entry name" value="Zn2/Cys6 DNA-binding domain"/>
    <property type="match status" value="1"/>
</dbReference>
<dbReference type="PANTHER" id="PTHR47540:SF3">
    <property type="entry name" value="ZN(II)2CYS6 TRANSCRIPTION FACTOR (EUROFUNG)"/>
    <property type="match status" value="1"/>
</dbReference>
<feature type="compositionally biased region" description="Basic and acidic residues" evidence="7">
    <location>
        <begin position="137"/>
        <end position="148"/>
    </location>
</feature>
<evidence type="ECO:0000256" key="5">
    <source>
        <dbReference type="ARBA" id="ARBA00023163"/>
    </source>
</evidence>
<keyword evidence="10" id="KW-1185">Reference proteome</keyword>
<dbReference type="AlphaFoldDB" id="A0AAD4CYB4"/>
<dbReference type="EMBL" id="VCAU01000003">
    <property type="protein sequence ID" value="KAF9894711.1"/>
    <property type="molecule type" value="Genomic_DNA"/>
</dbReference>
<evidence type="ECO:0000256" key="2">
    <source>
        <dbReference type="ARBA" id="ARBA00022723"/>
    </source>
</evidence>
<dbReference type="PANTHER" id="PTHR47540">
    <property type="entry name" value="THIAMINE REPRESSIBLE GENES REGULATORY PROTEIN THI5"/>
    <property type="match status" value="1"/>
</dbReference>
<dbReference type="SMART" id="SM00906">
    <property type="entry name" value="Fungal_trans"/>
    <property type="match status" value="1"/>
</dbReference>
<dbReference type="GO" id="GO:0005634">
    <property type="term" value="C:nucleus"/>
    <property type="evidence" value="ECO:0007669"/>
    <property type="project" value="UniProtKB-SubCell"/>
</dbReference>
<evidence type="ECO:0000256" key="1">
    <source>
        <dbReference type="ARBA" id="ARBA00004123"/>
    </source>
</evidence>
<keyword evidence="3" id="KW-0805">Transcription regulation</keyword>
<evidence type="ECO:0000256" key="3">
    <source>
        <dbReference type="ARBA" id="ARBA00023015"/>
    </source>
</evidence>
<organism evidence="9 10">
    <name type="scientific">Aspergillus nanangensis</name>
    <dbReference type="NCBI Taxonomy" id="2582783"/>
    <lineage>
        <taxon>Eukaryota</taxon>
        <taxon>Fungi</taxon>
        <taxon>Dikarya</taxon>
        <taxon>Ascomycota</taxon>
        <taxon>Pezizomycotina</taxon>
        <taxon>Eurotiomycetes</taxon>
        <taxon>Eurotiomycetidae</taxon>
        <taxon>Eurotiales</taxon>
        <taxon>Aspergillaceae</taxon>
        <taxon>Aspergillus</taxon>
        <taxon>Aspergillus subgen. Circumdati</taxon>
    </lineage>
</organism>